<evidence type="ECO:0000256" key="6">
    <source>
        <dbReference type="ARBA" id="ARBA00022729"/>
    </source>
</evidence>
<evidence type="ECO:0000256" key="4">
    <source>
        <dbReference type="ARBA" id="ARBA00022452"/>
    </source>
</evidence>
<dbReference type="InterPro" id="IPR050298">
    <property type="entry name" value="Gram-neg_bact_OMP"/>
</dbReference>
<evidence type="ECO:0000313" key="12">
    <source>
        <dbReference type="EMBL" id="OOZ38185.1"/>
    </source>
</evidence>
<keyword evidence="9" id="KW-0472">Membrane</keyword>
<dbReference type="RefSeq" id="WP_135568197.1">
    <property type="nucleotide sequence ID" value="NZ_MPRK01000206.1"/>
</dbReference>
<dbReference type="GO" id="GO:0046930">
    <property type="term" value="C:pore complex"/>
    <property type="evidence" value="ECO:0007669"/>
    <property type="project" value="UniProtKB-KW"/>
</dbReference>
<evidence type="ECO:0000256" key="10">
    <source>
        <dbReference type="ARBA" id="ARBA00023237"/>
    </source>
</evidence>
<dbReference type="Proteomes" id="UP000190198">
    <property type="component" value="Unassembled WGS sequence"/>
</dbReference>
<dbReference type="GO" id="GO:0034220">
    <property type="term" value="P:monoatomic ion transmembrane transport"/>
    <property type="evidence" value="ECO:0007669"/>
    <property type="project" value="InterPro"/>
</dbReference>
<dbReference type="PRINTS" id="PR00182">
    <property type="entry name" value="ECOLNEIPORIN"/>
</dbReference>
<comment type="subunit">
    <text evidence="2">Homotrimer.</text>
</comment>
<keyword evidence="7" id="KW-0406">Ion transport</keyword>
<dbReference type="InterPro" id="IPR001702">
    <property type="entry name" value="Porin_Gram-ve"/>
</dbReference>
<dbReference type="Pfam" id="PF13609">
    <property type="entry name" value="Porin_4"/>
    <property type="match status" value="1"/>
</dbReference>
<dbReference type="EMBL" id="MPRK01000206">
    <property type="protein sequence ID" value="OOZ38185.1"/>
    <property type="molecule type" value="Genomic_DNA"/>
</dbReference>
<evidence type="ECO:0000256" key="2">
    <source>
        <dbReference type="ARBA" id="ARBA00011233"/>
    </source>
</evidence>
<dbReference type="InterPro" id="IPR023614">
    <property type="entry name" value="Porin_dom_sf"/>
</dbReference>
<comment type="subcellular location">
    <subcellularLocation>
        <location evidence="1">Cell outer membrane</location>
        <topology evidence="1">Multi-pass membrane protein</topology>
    </subcellularLocation>
</comment>
<proteinExistence type="predicted"/>
<gene>
    <name evidence="12" type="ORF">BOW52_09080</name>
</gene>
<keyword evidence="5" id="KW-0812">Transmembrane</keyword>
<evidence type="ECO:0000256" key="7">
    <source>
        <dbReference type="ARBA" id="ARBA00023065"/>
    </source>
</evidence>
<dbReference type="Gene3D" id="2.40.160.10">
    <property type="entry name" value="Porin"/>
    <property type="match status" value="1"/>
</dbReference>
<keyword evidence="13" id="KW-1185">Reference proteome</keyword>
<keyword evidence="10" id="KW-0998">Cell outer membrane</keyword>
<dbReference type="GO" id="GO:0015288">
    <property type="term" value="F:porin activity"/>
    <property type="evidence" value="ECO:0007669"/>
    <property type="project" value="UniProtKB-KW"/>
</dbReference>
<comment type="caution">
    <text evidence="12">The sequence shown here is derived from an EMBL/GenBank/DDBJ whole genome shotgun (WGS) entry which is preliminary data.</text>
</comment>
<feature type="non-terminal residue" evidence="12">
    <location>
        <position position="1"/>
    </location>
</feature>
<dbReference type="AlphaFoldDB" id="A0A1T2KZB2"/>
<evidence type="ECO:0000313" key="13">
    <source>
        <dbReference type="Proteomes" id="UP000190198"/>
    </source>
</evidence>
<feature type="domain" description="Porin" evidence="11">
    <location>
        <begin position="3"/>
        <end position="216"/>
    </location>
</feature>
<dbReference type="PANTHER" id="PTHR34501:SF9">
    <property type="entry name" value="MAJOR OUTER MEMBRANE PROTEIN P.IA"/>
    <property type="match status" value="1"/>
</dbReference>
<keyword evidence="6" id="KW-0732">Signal</keyword>
<protein>
    <recommendedName>
        <fullName evidence="11">Porin domain-containing protein</fullName>
    </recommendedName>
</protein>
<dbReference type="InterPro" id="IPR033900">
    <property type="entry name" value="Gram_neg_porin_domain"/>
</dbReference>
<evidence type="ECO:0000256" key="1">
    <source>
        <dbReference type="ARBA" id="ARBA00004571"/>
    </source>
</evidence>
<evidence type="ECO:0000256" key="3">
    <source>
        <dbReference type="ARBA" id="ARBA00022448"/>
    </source>
</evidence>
<name>A0A1T2KZB2_9GAMM</name>
<evidence type="ECO:0000256" key="8">
    <source>
        <dbReference type="ARBA" id="ARBA00023114"/>
    </source>
</evidence>
<evidence type="ECO:0000256" key="9">
    <source>
        <dbReference type="ARBA" id="ARBA00023136"/>
    </source>
</evidence>
<organism evidence="12 13">
    <name type="scientific">Solemya elarraichensis gill symbiont</name>
    <dbReference type="NCBI Taxonomy" id="1918949"/>
    <lineage>
        <taxon>Bacteria</taxon>
        <taxon>Pseudomonadati</taxon>
        <taxon>Pseudomonadota</taxon>
        <taxon>Gammaproteobacteria</taxon>
        <taxon>sulfur-oxidizing symbionts</taxon>
    </lineage>
</organism>
<reference evidence="12 13" key="1">
    <citation type="submission" date="2016-11" db="EMBL/GenBank/DDBJ databases">
        <title>Mixed transmission modes and dynamic genome evolution in an obligate animal-bacterial symbiosis.</title>
        <authorList>
            <person name="Russell S.L."/>
            <person name="Corbett-Detig R.B."/>
            <person name="Cavanaugh C.M."/>
        </authorList>
    </citation>
    <scope>NUCLEOTIDE SEQUENCE [LARGE SCALE GENOMIC DNA]</scope>
    <source>
        <strain evidence="12">Sp-SM6</strain>
    </source>
</reference>
<sequence length="238" mass="25263">DGNPNGRNAYIGLTGDWGTFLYGRHDSPYKMAWYSTGIDMMGDTIMDAVGLSSAEANRFSNAIAYVSPNINGLTFAGAIVPSEGTNNATGLADGYAVGVMYSNNDLKLAAAYEDEGALGSNNNLGSNNDNDRFMVGAGYTMNAFAIAANYVMEDNEDLEKNINVIGSYSFGNNKLIVAYGLDDNDSGSDQGSWGIGLSHALSKRTTAYAAYADSNDYNQINTEMDATSGFSVGLIHNF</sequence>
<accession>A0A1T2KZB2</accession>
<dbReference type="PANTHER" id="PTHR34501">
    <property type="entry name" value="PROTEIN YDDL-RELATED"/>
    <property type="match status" value="1"/>
</dbReference>
<dbReference type="OrthoDB" id="8957883at2"/>
<keyword evidence="4" id="KW-1134">Transmembrane beta strand</keyword>
<dbReference type="CDD" id="cd00342">
    <property type="entry name" value="gram_neg_porins"/>
    <property type="match status" value="1"/>
</dbReference>
<keyword evidence="8" id="KW-0626">Porin</keyword>
<dbReference type="GO" id="GO:0009279">
    <property type="term" value="C:cell outer membrane"/>
    <property type="evidence" value="ECO:0007669"/>
    <property type="project" value="UniProtKB-SubCell"/>
</dbReference>
<evidence type="ECO:0000259" key="11">
    <source>
        <dbReference type="Pfam" id="PF13609"/>
    </source>
</evidence>
<keyword evidence="3" id="KW-0813">Transport</keyword>
<dbReference type="SUPFAM" id="SSF56935">
    <property type="entry name" value="Porins"/>
    <property type="match status" value="1"/>
</dbReference>
<evidence type="ECO:0000256" key="5">
    <source>
        <dbReference type="ARBA" id="ARBA00022692"/>
    </source>
</evidence>